<keyword evidence="5" id="KW-0670">Pyruvate</keyword>
<sequence>MEDNLLVKLLNLVEDAGPDQRIPSERELTVQWGTSRTALRHRLRMLEAMGALERRGAAGTYTRTVKPHDVAAALKIGLHSSALSSASAFQPVRVALERQAAKMAAEDFKPIPVAHAEDAVMRMEKSTTPDALYAADLDFHHAIFEASGDPALIFFSTAVGDLIADSVSSRRSRMLRLANDVDEMRVLHRAILEAVKAKDPASAMAAMDSHFDRIDSLEIHDPTYRPVVDEVV</sequence>
<dbReference type="EMBL" id="JAUSXB010000001">
    <property type="protein sequence ID" value="MDQ0674719.1"/>
    <property type="molecule type" value="Genomic_DNA"/>
</dbReference>
<dbReference type="InterPro" id="IPR036390">
    <property type="entry name" value="WH_DNA-bd_sf"/>
</dbReference>
<dbReference type="SUPFAM" id="SSF46785">
    <property type="entry name" value="Winged helix' DNA-binding domain"/>
    <property type="match status" value="1"/>
</dbReference>
<dbReference type="Pfam" id="PF07729">
    <property type="entry name" value="FCD"/>
    <property type="match status" value="1"/>
</dbReference>
<dbReference type="Gene3D" id="1.10.10.10">
    <property type="entry name" value="Winged helix-like DNA-binding domain superfamily/Winged helix DNA-binding domain"/>
    <property type="match status" value="1"/>
</dbReference>
<keyword evidence="2" id="KW-0238">DNA-binding</keyword>
<gene>
    <name evidence="5" type="ORF">QFZ36_002280</name>
</gene>
<dbReference type="InterPro" id="IPR000524">
    <property type="entry name" value="Tscrpt_reg_HTH_GntR"/>
</dbReference>
<evidence type="ECO:0000313" key="6">
    <source>
        <dbReference type="Proteomes" id="UP001236806"/>
    </source>
</evidence>
<proteinExistence type="predicted"/>
<dbReference type="InterPro" id="IPR008920">
    <property type="entry name" value="TF_FadR/GntR_C"/>
</dbReference>
<dbReference type="InterPro" id="IPR036388">
    <property type="entry name" value="WH-like_DNA-bd_sf"/>
</dbReference>
<evidence type="ECO:0000256" key="3">
    <source>
        <dbReference type="ARBA" id="ARBA00023163"/>
    </source>
</evidence>
<comment type="caution">
    <text evidence="5">The sequence shown here is derived from an EMBL/GenBank/DDBJ whole genome shotgun (WGS) entry which is preliminary data.</text>
</comment>
<keyword evidence="1" id="KW-0805">Transcription regulation</keyword>
<keyword evidence="3" id="KW-0804">Transcription</keyword>
<dbReference type="RefSeq" id="WP_306636510.1">
    <property type="nucleotide sequence ID" value="NZ_JAUSXB010000001.1"/>
</dbReference>
<dbReference type="PROSITE" id="PS50949">
    <property type="entry name" value="HTH_GNTR"/>
    <property type="match status" value="1"/>
</dbReference>
<dbReference type="SMART" id="SM00895">
    <property type="entry name" value="FCD"/>
    <property type="match status" value="1"/>
</dbReference>
<evidence type="ECO:0000259" key="4">
    <source>
        <dbReference type="PROSITE" id="PS50949"/>
    </source>
</evidence>
<keyword evidence="6" id="KW-1185">Reference proteome</keyword>
<protein>
    <submittedName>
        <fullName evidence="5">GntR family transcriptional repressor for pyruvate dehydrogenase complex</fullName>
    </submittedName>
</protein>
<evidence type="ECO:0000256" key="1">
    <source>
        <dbReference type="ARBA" id="ARBA00023015"/>
    </source>
</evidence>
<reference evidence="5 6" key="1">
    <citation type="submission" date="2023-07" db="EMBL/GenBank/DDBJ databases">
        <title>Comparative genomics of wheat-associated soil bacteria to identify genetic determinants of phenazine resistance.</title>
        <authorList>
            <person name="Mouncey N."/>
        </authorList>
    </citation>
    <scope>NUCLEOTIDE SEQUENCE [LARGE SCALE GENOMIC DNA]</scope>
    <source>
        <strain evidence="5 6">W1I3</strain>
    </source>
</reference>
<accession>A0ABU0PN73</accession>
<dbReference type="PANTHER" id="PTHR43537">
    <property type="entry name" value="TRANSCRIPTIONAL REGULATOR, GNTR FAMILY"/>
    <property type="match status" value="1"/>
</dbReference>
<dbReference type="PRINTS" id="PR00035">
    <property type="entry name" value="HTHGNTR"/>
</dbReference>
<evidence type="ECO:0000256" key="2">
    <source>
        <dbReference type="ARBA" id="ARBA00023125"/>
    </source>
</evidence>
<dbReference type="SUPFAM" id="SSF48008">
    <property type="entry name" value="GntR ligand-binding domain-like"/>
    <property type="match status" value="1"/>
</dbReference>
<dbReference type="Proteomes" id="UP001236806">
    <property type="component" value="Unassembled WGS sequence"/>
</dbReference>
<dbReference type="SMART" id="SM00345">
    <property type="entry name" value="HTH_GNTR"/>
    <property type="match status" value="1"/>
</dbReference>
<dbReference type="Pfam" id="PF00392">
    <property type="entry name" value="GntR"/>
    <property type="match status" value="1"/>
</dbReference>
<evidence type="ECO:0000313" key="5">
    <source>
        <dbReference type="EMBL" id="MDQ0674719.1"/>
    </source>
</evidence>
<dbReference type="Gene3D" id="1.20.120.530">
    <property type="entry name" value="GntR ligand-binding domain-like"/>
    <property type="match status" value="1"/>
</dbReference>
<dbReference type="InterPro" id="IPR011711">
    <property type="entry name" value="GntR_C"/>
</dbReference>
<organism evidence="5 6">
    <name type="scientific">Pseudarthrobacter siccitolerans</name>
    <dbReference type="NCBI Taxonomy" id="861266"/>
    <lineage>
        <taxon>Bacteria</taxon>
        <taxon>Bacillati</taxon>
        <taxon>Actinomycetota</taxon>
        <taxon>Actinomycetes</taxon>
        <taxon>Micrococcales</taxon>
        <taxon>Micrococcaceae</taxon>
        <taxon>Pseudarthrobacter</taxon>
    </lineage>
</organism>
<feature type="domain" description="HTH gntR-type" evidence="4">
    <location>
        <begin position="1"/>
        <end position="65"/>
    </location>
</feature>
<dbReference type="PANTHER" id="PTHR43537:SF44">
    <property type="entry name" value="GNTR FAMILY REGULATORY PROTEIN"/>
    <property type="match status" value="1"/>
</dbReference>
<name>A0ABU0PN73_9MICC</name>